<feature type="region of interest" description="Disordered" evidence="1">
    <location>
        <begin position="34"/>
        <end position="59"/>
    </location>
</feature>
<feature type="chain" id="PRO_5035254004" description="Lipoprotein" evidence="2">
    <location>
        <begin position="28"/>
        <end position="186"/>
    </location>
</feature>
<accession>A0A8J6J086</accession>
<dbReference type="Proteomes" id="UP000602260">
    <property type="component" value="Unassembled WGS sequence"/>
</dbReference>
<feature type="signal peptide" evidence="2">
    <location>
        <begin position="1"/>
        <end position="27"/>
    </location>
</feature>
<evidence type="ECO:0000256" key="1">
    <source>
        <dbReference type="SAM" id="MobiDB-lite"/>
    </source>
</evidence>
<dbReference type="PROSITE" id="PS51257">
    <property type="entry name" value="PROKAR_LIPOPROTEIN"/>
    <property type="match status" value="1"/>
</dbReference>
<comment type="caution">
    <text evidence="3">The sequence shown here is derived from an EMBL/GenBank/DDBJ whole genome shotgun (WGS) entry which is preliminary data.</text>
</comment>
<evidence type="ECO:0000256" key="2">
    <source>
        <dbReference type="SAM" id="SignalP"/>
    </source>
</evidence>
<dbReference type="RefSeq" id="WP_186879328.1">
    <property type="nucleotide sequence ID" value="NZ_JACOPN010000015.1"/>
</dbReference>
<evidence type="ECO:0008006" key="5">
    <source>
        <dbReference type="Google" id="ProtNLM"/>
    </source>
</evidence>
<dbReference type="EMBL" id="JACOPN010000015">
    <property type="protein sequence ID" value="MBC5718303.1"/>
    <property type="molecule type" value="Genomic_DNA"/>
</dbReference>
<sequence length="186" mass="18863">MYMNLNRNMLRRLAAAALAGTMVFSLAACGSKGGSSSSASTSSSSSSSTSSSSAQDDDAKTQQADVLSAILVDIKGNVEVGSAGSSLKAVPYAVSLLDWASSSTLSQEEITAIVNDMFSTIPADDSAADEYNEQLGLVNADCQVLLSDDAQELLSEAGCTDVDTAAWSEQTAGVLGLVMAAAGVEG</sequence>
<evidence type="ECO:0000313" key="3">
    <source>
        <dbReference type="EMBL" id="MBC5718303.1"/>
    </source>
</evidence>
<organism evidence="3 4">
    <name type="scientific">Flintibacter faecis</name>
    <dbReference type="NCBI Taxonomy" id="2763047"/>
    <lineage>
        <taxon>Bacteria</taxon>
        <taxon>Bacillati</taxon>
        <taxon>Bacillota</taxon>
        <taxon>Clostridia</taxon>
        <taxon>Eubacteriales</taxon>
        <taxon>Flintibacter</taxon>
    </lineage>
</organism>
<gene>
    <name evidence="3" type="ORF">H8S55_13470</name>
</gene>
<protein>
    <recommendedName>
        <fullName evidence="5">Lipoprotein</fullName>
    </recommendedName>
</protein>
<proteinExistence type="predicted"/>
<dbReference type="AlphaFoldDB" id="A0A8J6J086"/>
<feature type="compositionally biased region" description="Low complexity" evidence="1">
    <location>
        <begin position="35"/>
        <end position="54"/>
    </location>
</feature>
<reference evidence="3" key="1">
    <citation type="submission" date="2020-08" db="EMBL/GenBank/DDBJ databases">
        <title>Genome public.</title>
        <authorList>
            <person name="Liu C."/>
            <person name="Sun Q."/>
        </authorList>
    </citation>
    <scope>NUCLEOTIDE SEQUENCE</scope>
    <source>
        <strain evidence="3">BX5</strain>
    </source>
</reference>
<keyword evidence="4" id="KW-1185">Reference proteome</keyword>
<name>A0A8J6J086_9FIRM</name>
<keyword evidence="2" id="KW-0732">Signal</keyword>
<evidence type="ECO:0000313" key="4">
    <source>
        <dbReference type="Proteomes" id="UP000602260"/>
    </source>
</evidence>